<dbReference type="EMBL" id="AP035789">
    <property type="protein sequence ID" value="BFO80020.1"/>
    <property type="molecule type" value="Genomic_DNA"/>
</dbReference>
<evidence type="ECO:0000256" key="1">
    <source>
        <dbReference type="SAM" id="SignalP"/>
    </source>
</evidence>
<feature type="chain" id="PRO_5044278971" evidence="1">
    <location>
        <begin position="24"/>
        <end position="376"/>
    </location>
</feature>
<dbReference type="Gene3D" id="2.60.40.2340">
    <property type="match status" value="1"/>
</dbReference>
<sequence length="376" mass="41481">MQKLKNSLPAAMLLLSCVFTSCIQDEAPNAEADITACTLPDAGMLIRTPVITNDEVKFYTNGWNDVTKLAPSFTLTEGATIEPANGTVRNFTTPQTYTVTSQDGQWKKTYKVSFISDDPVTTYHFENVKYYTYGDNSSSGKEPQKFYQIFTETTTEGNTMDWASGNSGFMITHSTSPATDYPTCQAENGVEGKCVKLETKDTGALGKLFKAPIAAGNLFTGEMTNNFFASDKATLTHFGVPFRKTPTYLTGFYKYKAGAKVTDANQAEVKGKKDTFDVYAVFFETSKETPYLDGTNSLTSKNIVSIARLTDKKETDEWTYFSIKFQPMNGKTVDAARLKEGKYSLAIVMSSSIDGAKFIGAVGSTLYIDEMELFYE</sequence>
<reference evidence="3" key="1">
    <citation type="submission" date="2024-07" db="EMBL/GenBank/DDBJ databases">
        <title>Complete genome sequence of Prevotella sp. YM-2024 GTC17262.</title>
        <authorList>
            <person name="Hayashi M."/>
            <person name="Muto Y."/>
            <person name="Tanaka K."/>
            <person name="Niwa H."/>
        </authorList>
    </citation>
    <scope>NUCLEOTIDE SEQUENCE</scope>
    <source>
        <strain evidence="3">GTC17262</strain>
    </source>
</reference>
<evidence type="ECO:0000313" key="3">
    <source>
        <dbReference type="EMBL" id="BFO80020.1"/>
    </source>
</evidence>
<accession>A0AB33JE22</accession>
<gene>
    <name evidence="3" type="ORF">GTC17262_02110</name>
</gene>
<feature type="domain" description="Putative carbohydrate metabolism" evidence="2">
    <location>
        <begin position="141"/>
        <end position="373"/>
    </location>
</feature>
<organism evidence="3">
    <name type="scientific">Prevotella sp. GTC17262</name>
    <dbReference type="NCBI Taxonomy" id="3236797"/>
    <lineage>
        <taxon>Bacteria</taxon>
        <taxon>Pseudomonadati</taxon>
        <taxon>Bacteroidota</taxon>
        <taxon>Bacteroidia</taxon>
        <taxon>Bacteroidales</taxon>
        <taxon>Prevotellaceae</taxon>
        <taxon>Prevotella</taxon>
    </lineage>
</organism>
<dbReference type="Gene3D" id="2.60.120.890">
    <property type="entry name" value="BT2081, beta-jelly-roll domain"/>
    <property type="match status" value="1"/>
</dbReference>
<protein>
    <submittedName>
        <fullName evidence="3">PCMD domain-containing protein</fullName>
    </submittedName>
</protein>
<dbReference type="InterPro" id="IPR038653">
    <property type="entry name" value="Put_CMD_sf"/>
</dbReference>
<feature type="signal peptide" evidence="1">
    <location>
        <begin position="1"/>
        <end position="23"/>
    </location>
</feature>
<dbReference type="PROSITE" id="PS51257">
    <property type="entry name" value="PROKAR_LIPOPROTEIN"/>
    <property type="match status" value="1"/>
</dbReference>
<evidence type="ECO:0000259" key="2">
    <source>
        <dbReference type="Pfam" id="PF13201"/>
    </source>
</evidence>
<dbReference type="Pfam" id="PF13201">
    <property type="entry name" value="PCMD"/>
    <property type="match status" value="1"/>
</dbReference>
<proteinExistence type="predicted"/>
<name>A0AB33JE22_9BACT</name>
<keyword evidence="1" id="KW-0732">Signal</keyword>
<dbReference type="AlphaFoldDB" id="A0AB33JE22"/>
<dbReference type="InterPro" id="IPR025112">
    <property type="entry name" value="PCMD"/>
</dbReference>